<proteinExistence type="predicted"/>
<dbReference type="Proteomes" id="UP000192468">
    <property type="component" value="Unassembled WGS sequence"/>
</dbReference>
<organism evidence="1 2">
    <name type="scientific">Clostridium acidisoli DSM 12555</name>
    <dbReference type="NCBI Taxonomy" id="1121291"/>
    <lineage>
        <taxon>Bacteria</taxon>
        <taxon>Bacillati</taxon>
        <taxon>Bacillota</taxon>
        <taxon>Clostridia</taxon>
        <taxon>Eubacteriales</taxon>
        <taxon>Clostridiaceae</taxon>
        <taxon>Clostridium</taxon>
    </lineage>
</organism>
<protein>
    <recommendedName>
        <fullName evidence="3">DUF3168 domain-containing protein</fullName>
    </recommendedName>
</protein>
<dbReference type="AlphaFoldDB" id="A0A1W1X1C2"/>
<sequence length="138" mass="15639">MIYAILDRLKNNTTKAGQSIPNLLGATVNDSKIYPLNANINSIPCISYTDVPVSDDGLLKVNRLEVRAIDNDYDHLQEVVKTVSDILIIQENKPGYIFQDVNIMSCSQNGGGAIEDIQNNIYEKFIYLQIEWRYLNEQ</sequence>
<accession>A0A1W1X1C2</accession>
<reference evidence="1 2" key="1">
    <citation type="submission" date="2017-04" db="EMBL/GenBank/DDBJ databases">
        <authorList>
            <person name="Afonso C.L."/>
            <person name="Miller P.J."/>
            <person name="Scott M.A."/>
            <person name="Spackman E."/>
            <person name="Goraichik I."/>
            <person name="Dimitrov K.M."/>
            <person name="Suarez D.L."/>
            <person name="Swayne D.E."/>
        </authorList>
    </citation>
    <scope>NUCLEOTIDE SEQUENCE [LARGE SCALE GENOMIC DNA]</scope>
    <source>
        <strain evidence="1 2">DSM 12555</strain>
    </source>
</reference>
<evidence type="ECO:0000313" key="2">
    <source>
        <dbReference type="Proteomes" id="UP000192468"/>
    </source>
</evidence>
<evidence type="ECO:0008006" key="3">
    <source>
        <dbReference type="Google" id="ProtNLM"/>
    </source>
</evidence>
<name>A0A1W1X1C2_9CLOT</name>
<dbReference type="EMBL" id="FWXH01000002">
    <property type="protein sequence ID" value="SMC17191.1"/>
    <property type="molecule type" value="Genomic_DNA"/>
</dbReference>
<keyword evidence="2" id="KW-1185">Reference proteome</keyword>
<dbReference type="RefSeq" id="WP_084113460.1">
    <property type="nucleotide sequence ID" value="NZ_FWXH01000002.1"/>
</dbReference>
<gene>
    <name evidence="1" type="ORF">SAMN02745134_00253</name>
</gene>
<evidence type="ECO:0000313" key="1">
    <source>
        <dbReference type="EMBL" id="SMC17191.1"/>
    </source>
</evidence>
<dbReference type="STRING" id="1121291.SAMN02745134_00253"/>